<sequence length="126" mass="14590">MDELIELGRVENMKEFCHRLDYLPQSLSQIRKGKRDITIELLSKVFFEFHGNPVFILLGYGPKIVEENTMPVIPKNDVDKARPIELQKLVDKLEELVQTKSELILELRAEIARLKAEIKSKAEESN</sequence>
<name>A0A1T5J788_9BACT</name>
<keyword evidence="1" id="KW-0175">Coiled coil</keyword>
<accession>A0A1T5J788</accession>
<evidence type="ECO:0000313" key="2">
    <source>
        <dbReference type="EMBL" id="SKC47417.1"/>
    </source>
</evidence>
<gene>
    <name evidence="2" type="ORF">SAMN05660236_0847</name>
</gene>
<evidence type="ECO:0000313" key="3">
    <source>
        <dbReference type="Proteomes" id="UP000190961"/>
    </source>
</evidence>
<dbReference type="STRING" id="688867.SAMN05660236_0847"/>
<protein>
    <recommendedName>
        <fullName evidence="4">HTH cro/C1-type domain-containing protein</fullName>
    </recommendedName>
</protein>
<dbReference type="Proteomes" id="UP000190961">
    <property type="component" value="Unassembled WGS sequence"/>
</dbReference>
<organism evidence="2 3">
    <name type="scientific">Ohtaekwangia koreensis</name>
    <dbReference type="NCBI Taxonomy" id="688867"/>
    <lineage>
        <taxon>Bacteria</taxon>
        <taxon>Pseudomonadati</taxon>
        <taxon>Bacteroidota</taxon>
        <taxon>Cytophagia</taxon>
        <taxon>Cytophagales</taxon>
        <taxon>Fulvivirgaceae</taxon>
        <taxon>Ohtaekwangia</taxon>
    </lineage>
</organism>
<reference evidence="2 3" key="1">
    <citation type="submission" date="2017-02" db="EMBL/GenBank/DDBJ databases">
        <authorList>
            <person name="Peterson S.W."/>
        </authorList>
    </citation>
    <scope>NUCLEOTIDE SEQUENCE [LARGE SCALE GENOMIC DNA]</scope>
    <source>
        <strain evidence="2 3">DSM 25262</strain>
    </source>
</reference>
<evidence type="ECO:0008006" key="4">
    <source>
        <dbReference type="Google" id="ProtNLM"/>
    </source>
</evidence>
<evidence type="ECO:0000256" key="1">
    <source>
        <dbReference type="SAM" id="Coils"/>
    </source>
</evidence>
<keyword evidence="3" id="KW-1185">Reference proteome</keyword>
<dbReference type="AlphaFoldDB" id="A0A1T5J788"/>
<dbReference type="EMBL" id="FUZU01000001">
    <property type="protein sequence ID" value="SKC47417.1"/>
    <property type="molecule type" value="Genomic_DNA"/>
</dbReference>
<feature type="coiled-coil region" evidence="1">
    <location>
        <begin position="86"/>
        <end position="124"/>
    </location>
</feature>
<proteinExistence type="predicted"/>